<feature type="compositionally biased region" description="Low complexity" evidence="1">
    <location>
        <begin position="326"/>
        <end position="369"/>
    </location>
</feature>
<keyword evidence="2" id="KW-0732">Signal</keyword>
<organism evidence="3 4">
    <name type="scientific">Favolaschia claudopus</name>
    <dbReference type="NCBI Taxonomy" id="2862362"/>
    <lineage>
        <taxon>Eukaryota</taxon>
        <taxon>Fungi</taxon>
        <taxon>Dikarya</taxon>
        <taxon>Basidiomycota</taxon>
        <taxon>Agaricomycotina</taxon>
        <taxon>Agaricomycetes</taxon>
        <taxon>Agaricomycetidae</taxon>
        <taxon>Agaricales</taxon>
        <taxon>Marasmiineae</taxon>
        <taxon>Mycenaceae</taxon>
        <taxon>Favolaschia</taxon>
    </lineage>
</organism>
<gene>
    <name evidence="3" type="ORF">R3P38DRAFT_3171336</name>
</gene>
<evidence type="ECO:0000256" key="1">
    <source>
        <dbReference type="SAM" id="MobiDB-lite"/>
    </source>
</evidence>
<name>A0AAW0DS68_9AGAR</name>
<evidence type="ECO:0000313" key="3">
    <source>
        <dbReference type="EMBL" id="KAK7053909.1"/>
    </source>
</evidence>
<feature type="region of interest" description="Disordered" evidence="1">
    <location>
        <begin position="326"/>
        <end position="386"/>
    </location>
</feature>
<evidence type="ECO:0000256" key="2">
    <source>
        <dbReference type="SAM" id="SignalP"/>
    </source>
</evidence>
<dbReference type="EMBL" id="JAWWNJ010000006">
    <property type="protein sequence ID" value="KAK7053909.1"/>
    <property type="molecule type" value="Genomic_DNA"/>
</dbReference>
<accession>A0AAW0DS68</accession>
<feature type="region of interest" description="Disordered" evidence="1">
    <location>
        <begin position="166"/>
        <end position="192"/>
    </location>
</feature>
<proteinExistence type="predicted"/>
<dbReference type="Proteomes" id="UP001362999">
    <property type="component" value="Unassembled WGS sequence"/>
</dbReference>
<feature type="signal peptide" evidence="2">
    <location>
        <begin position="1"/>
        <end position="17"/>
    </location>
</feature>
<protein>
    <recommendedName>
        <fullName evidence="5">Macrofage activating glycoprotein</fullName>
    </recommendedName>
</protein>
<sequence>MFSTFLTFLPLLSTVTADHIYSATYLPSNVPAQTEEGQTGTNQCGTGLNQTSMCQTAYMNSLEDWCVWAPPESGPHSSIGETEVTISRRLSSSLNELPIPAYRSSVVYKGKVFRAEPSRIFVTYPSQNGTGARLIPDGTIIGAHWLITPDYIQVTGTAKTSNLNIPDNDAGGGGELDPHGADGNGVSSPSAHTTIPCSDLTLTNRSTESTFGGQVQEIFEWTNFMGPGEFCFRICDPKGKNPAAYCQHIYDEMGCEWNMPANYGPGFDTCHADSGEPMGVYGASTFHQGDAATPGAHPAPKPTQCTTVNSIGNGFVISGTNIATSTAAPSGSSSATPSGSGSGSKSPSGSGPSSSANPSNSGSHSVSGSAPPPTNSPNGAGGTTRMQNWDHAFTSFGLAAVFSLIGAAVVL</sequence>
<evidence type="ECO:0008006" key="5">
    <source>
        <dbReference type="Google" id="ProtNLM"/>
    </source>
</evidence>
<comment type="caution">
    <text evidence="3">The sequence shown here is derived from an EMBL/GenBank/DDBJ whole genome shotgun (WGS) entry which is preliminary data.</text>
</comment>
<evidence type="ECO:0000313" key="4">
    <source>
        <dbReference type="Proteomes" id="UP001362999"/>
    </source>
</evidence>
<reference evidence="3 4" key="1">
    <citation type="journal article" date="2024" name="J Genomics">
        <title>Draft genome sequencing and assembly of Favolaschia claudopus CIRM-BRFM 2984 isolated from oak limbs.</title>
        <authorList>
            <person name="Navarro D."/>
            <person name="Drula E."/>
            <person name="Chaduli D."/>
            <person name="Cazenave R."/>
            <person name="Ahrendt S."/>
            <person name="Wang J."/>
            <person name="Lipzen A."/>
            <person name="Daum C."/>
            <person name="Barry K."/>
            <person name="Grigoriev I.V."/>
            <person name="Favel A."/>
            <person name="Rosso M.N."/>
            <person name="Martin F."/>
        </authorList>
    </citation>
    <scope>NUCLEOTIDE SEQUENCE [LARGE SCALE GENOMIC DNA]</scope>
    <source>
        <strain evidence="3 4">CIRM-BRFM 2984</strain>
    </source>
</reference>
<dbReference type="AlphaFoldDB" id="A0AAW0DS68"/>
<keyword evidence="4" id="KW-1185">Reference proteome</keyword>
<feature type="chain" id="PRO_5043776894" description="Macrofage activating glycoprotein" evidence="2">
    <location>
        <begin position="18"/>
        <end position="411"/>
    </location>
</feature>